<sequence>MGHLDFDGMLQSLSSQPTRFKDTVPLRRLWDIAAVLAYVGYSSKVTVISTPFHQEPPRSLLSRTRKYSSTLCSGVLTTYELI</sequence>
<protein>
    <submittedName>
        <fullName evidence="1">Uncharacterized protein</fullName>
    </submittedName>
</protein>
<accession>A0A2H3CJL2</accession>
<dbReference type="AlphaFoldDB" id="A0A2H3CJL2"/>
<keyword evidence="2" id="KW-1185">Reference proteome</keyword>
<dbReference type="InParanoid" id="A0A2H3CJL2"/>
<evidence type="ECO:0000313" key="2">
    <source>
        <dbReference type="Proteomes" id="UP000217790"/>
    </source>
</evidence>
<reference evidence="2" key="1">
    <citation type="journal article" date="2017" name="Nat. Ecol. Evol.">
        <title>Genome expansion and lineage-specific genetic innovations in the forest pathogenic fungi Armillaria.</title>
        <authorList>
            <person name="Sipos G."/>
            <person name="Prasanna A.N."/>
            <person name="Walter M.C."/>
            <person name="O'Connor E."/>
            <person name="Balint B."/>
            <person name="Krizsan K."/>
            <person name="Kiss B."/>
            <person name="Hess J."/>
            <person name="Varga T."/>
            <person name="Slot J."/>
            <person name="Riley R."/>
            <person name="Boka B."/>
            <person name="Rigling D."/>
            <person name="Barry K."/>
            <person name="Lee J."/>
            <person name="Mihaltcheva S."/>
            <person name="LaButti K."/>
            <person name="Lipzen A."/>
            <person name="Waldron R."/>
            <person name="Moloney N.M."/>
            <person name="Sperisen C."/>
            <person name="Kredics L."/>
            <person name="Vagvoelgyi C."/>
            <person name="Patrignani A."/>
            <person name="Fitzpatrick D."/>
            <person name="Nagy I."/>
            <person name="Doyle S."/>
            <person name="Anderson J.B."/>
            <person name="Grigoriev I.V."/>
            <person name="Gueldener U."/>
            <person name="Muensterkoetter M."/>
            <person name="Nagy L.G."/>
        </authorList>
    </citation>
    <scope>NUCLEOTIDE SEQUENCE [LARGE SCALE GENOMIC DNA]</scope>
    <source>
        <strain evidence="2">Ar21-2</strain>
    </source>
</reference>
<proteinExistence type="predicted"/>
<organism evidence="1 2">
    <name type="scientific">Armillaria gallica</name>
    <name type="common">Bulbous honey fungus</name>
    <name type="synonym">Armillaria bulbosa</name>
    <dbReference type="NCBI Taxonomy" id="47427"/>
    <lineage>
        <taxon>Eukaryota</taxon>
        <taxon>Fungi</taxon>
        <taxon>Dikarya</taxon>
        <taxon>Basidiomycota</taxon>
        <taxon>Agaricomycotina</taxon>
        <taxon>Agaricomycetes</taxon>
        <taxon>Agaricomycetidae</taxon>
        <taxon>Agaricales</taxon>
        <taxon>Marasmiineae</taxon>
        <taxon>Physalacriaceae</taxon>
        <taxon>Armillaria</taxon>
    </lineage>
</organism>
<evidence type="ECO:0000313" key="1">
    <source>
        <dbReference type="EMBL" id="PBK79382.1"/>
    </source>
</evidence>
<dbReference type="EMBL" id="KZ293780">
    <property type="protein sequence ID" value="PBK79382.1"/>
    <property type="molecule type" value="Genomic_DNA"/>
</dbReference>
<name>A0A2H3CJL2_ARMGA</name>
<dbReference type="Proteomes" id="UP000217790">
    <property type="component" value="Unassembled WGS sequence"/>
</dbReference>
<gene>
    <name evidence="1" type="ORF">ARMGADRAFT_1021560</name>
</gene>
<feature type="non-terminal residue" evidence="1">
    <location>
        <position position="82"/>
    </location>
</feature>